<proteinExistence type="predicted"/>
<feature type="region of interest" description="Disordered" evidence="1">
    <location>
        <begin position="39"/>
        <end position="59"/>
    </location>
</feature>
<dbReference type="EMBL" id="VSWC01000028">
    <property type="protein sequence ID" value="KAA1109025.1"/>
    <property type="molecule type" value="Genomic_DNA"/>
</dbReference>
<keyword evidence="3" id="KW-1185">Reference proteome</keyword>
<evidence type="ECO:0000313" key="2">
    <source>
        <dbReference type="EMBL" id="KAA1109025.1"/>
    </source>
</evidence>
<protein>
    <submittedName>
        <fullName evidence="2">Uncharacterized protein</fullName>
    </submittedName>
</protein>
<sequence>MQQLSLSFLVRAATGLTSHKLPTQTQLSKITTAILDSPIFSSTSSSDYQQPELTCQLDR</sequence>
<reference evidence="2 3" key="1">
    <citation type="submission" date="2019-05" db="EMBL/GenBank/DDBJ databases">
        <title>Emergence of the Ug99 lineage of the wheat stem rust pathogen through somatic hybridization.</title>
        <authorList>
            <person name="Li F."/>
            <person name="Upadhyaya N.M."/>
            <person name="Sperschneider J."/>
            <person name="Matny O."/>
            <person name="Nguyen-Phuc H."/>
            <person name="Mago R."/>
            <person name="Raley C."/>
            <person name="Miller M.E."/>
            <person name="Silverstein K.A.T."/>
            <person name="Henningsen E."/>
            <person name="Hirsch C.D."/>
            <person name="Visser B."/>
            <person name="Pretorius Z.A."/>
            <person name="Steffenson B.J."/>
            <person name="Schwessinger B."/>
            <person name="Dodds P.N."/>
            <person name="Figueroa M."/>
        </authorList>
    </citation>
    <scope>NUCLEOTIDE SEQUENCE [LARGE SCALE GENOMIC DNA]</scope>
    <source>
        <strain evidence="2">21-0</strain>
    </source>
</reference>
<name>A0A5B0Q7B5_PUCGR</name>
<comment type="caution">
    <text evidence="2">The sequence shown here is derived from an EMBL/GenBank/DDBJ whole genome shotgun (WGS) entry which is preliminary data.</text>
</comment>
<gene>
    <name evidence="2" type="ORF">PGT21_031536</name>
</gene>
<organism evidence="2 3">
    <name type="scientific">Puccinia graminis f. sp. tritici</name>
    <dbReference type="NCBI Taxonomy" id="56615"/>
    <lineage>
        <taxon>Eukaryota</taxon>
        <taxon>Fungi</taxon>
        <taxon>Dikarya</taxon>
        <taxon>Basidiomycota</taxon>
        <taxon>Pucciniomycotina</taxon>
        <taxon>Pucciniomycetes</taxon>
        <taxon>Pucciniales</taxon>
        <taxon>Pucciniaceae</taxon>
        <taxon>Puccinia</taxon>
    </lineage>
</organism>
<dbReference type="AlphaFoldDB" id="A0A5B0Q7B5"/>
<evidence type="ECO:0000313" key="3">
    <source>
        <dbReference type="Proteomes" id="UP000324748"/>
    </source>
</evidence>
<evidence type="ECO:0000256" key="1">
    <source>
        <dbReference type="SAM" id="MobiDB-lite"/>
    </source>
</evidence>
<dbReference type="Proteomes" id="UP000324748">
    <property type="component" value="Unassembled WGS sequence"/>
</dbReference>
<accession>A0A5B0Q7B5</accession>